<dbReference type="InterPro" id="IPR050059">
    <property type="entry name" value="ATP_synthase_B_chain"/>
</dbReference>
<sequence>MNLNWTLIGQSITFLVFAWACYKFIWPLLIGAMDERAKLISEGIENAEQARRDLEDASSKVDEVMRDARADAQALVDQARTQAASMIEDAKKDAENEGERIRETARADVVQEANRARESLRAEVAELALSGAERILESGIDRAQHTELLDKLASEL</sequence>
<keyword evidence="10" id="KW-0406">Ion transport</keyword>
<keyword evidence="7 15" id="KW-0812">Transmembrane</keyword>
<dbReference type="GO" id="GO:0046961">
    <property type="term" value="F:proton-transporting ATPase activity, rotational mechanism"/>
    <property type="evidence" value="ECO:0007669"/>
    <property type="project" value="TreeGrafter"/>
</dbReference>
<dbReference type="GO" id="GO:0012505">
    <property type="term" value="C:endomembrane system"/>
    <property type="evidence" value="ECO:0007669"/>
    <property type="project" value="UniProtKB-SubCell"/>
</dbReference>
<organism evidence="16">
    <name type="scientific">marine metagenome</name>
    <dbReference type="NCBI Taxonomy" id="408172"/>
    <lineage>
        <taxon>unclassified sequences</taxon>
        <taxon>metagenomes</taxon>
        <taxon>ecological metagenomes</taxon>
    </lineage>
</organism>
<evidence type="ECO:0000256" key="4">
    <source>
        <dbReference type="ARBA" id="ARBA00022448"/>
    </source>
</evidence>
<keyword evidence="4" id="KW-0813">Transport</keyword>
<protein>
    <recommendedName>
        <fullName evidence="17">ATP synthase F0 subunit B</fullName>
    </recommendedName>
</protein>
<reference evidence="16" key="1">
    <citation type="submission" date="2018-05" db="EMBL/GenBank/DDBJ databases">
        <authorList>
            <person name="Lanie J.A."/>
            <person name="Ng W.-L."/>
            <person name="Kazmierczak K.M."/>
            <person name="Andrzejewski T.M."/>
            <person name="Davidsen T.M."/>
            <person name="Wayne K.J."/>
            <person name="Tettelin H."/>
            <person name="Glass J.I."/>
            <person name="Rusch D."/>
            <person name="Podicherti R."/>
            <person name="Tsui H.-C.T."/>
            <person name="Winkler M.E."/>
        </authorList>
    </citation>
    <scope>NUCLEOTIDE SEQUENCE</scope>
</reference>
<keyword evidence="5" id="KW-1003">Cell membrane</keyword>
<evidence type="ECO:0000256" key="5">
    <source>
        <dbReference type="ARBA" id="ARBA00022475"/>
    </source>
</evidence>
<evidence type="ECO:0000256" key="7">
    <source>
        <dbReference type="ARBA" id="ARBA00022692"/>
    </source>
</evidence>
<evidence type="ECO:0000256" key="2">
    <source>
        <dbReference type="ARBA" id="ARBA00004308"/>
    </source>
</evidence>
<keyword evidence="8" id="KW-0375">Hydrogen ion transport</keyword>
<dbReference type="AlphaFoldDB" id="A0A381QYK5"/>
<comment type="subcellular location">
    <subcellularLocation>
        <location evidence="2">Endomembrane system</location>
    </subcellularLocation>
    <subcellularLocation>
        <location evidence="1">Membrane</location>
        <topology evidence="1">Single-pass membrane protein</topology>
    </subcellularLocation>
</comment>
<keyword evidence="11 15" id="KW-0472">Membrane</keyword>
<evidence type="ECO:0000256" key="10">
    <source>
        <dbReference type="ARBA" id="ARBA00023065"/>
    </source>
</evidence>
<keyword evidence="12" id="KW-0066">ATP synthesis</keyword>
<evidence type="ECO:0000256" key="14">
    <source>
        <dbReference type="SAM" id="Coils"/>
    </source>
</evidence>
<keyword evidence="9 15" id="KW-1133">Transmembrane helix</keyword>
<evidence type="ECO:0000256" key="3">
    <source>
        <dbReference type="ARBA" id="ARBA00005513"/>
    </source>
</evidence>
<dbReference type="Pfam" id="PF00430">
    <property type="entry name" value="ATP-synt_B"/>
    <property type="match status" value="1"/>
</dbReference>
<dbReference type="CDD" id="cd06503">
    <property type="entry name" value="ATP-synt_Fo_b"/>
    <property type="match status" value="1"/>
</dbReference>
<dbReference type="NCBIfam" id="TIGR01144">
    <property type="entry name" value="ATP_synt_b"/>
    <property type="match status" value="1"/>
</dbReference>
<dbReference type="PANTHER" id="PTHR33445:SF1">
    <property type="entry name" value="ATP SYNTHASE SUBUNIT B"/>
    <property type="match status" value="1"/>
</dbReference>
<dbReference type="NCBIfam" id="NF004411">
    <property type="entry name" value="PRK05759.1-2"/>
    <property type="match status" value="1"/>
</dbReference>
<dbReference type="InterPro" id="IPR028987">
    <property type="entry name" value="ATP_synth_B-like_membr_sf"/>
</dbReference>
<gene>
    <name evidence="16" type="ORF">METZ01_LOCUS37369</name>
</gene>
<dbReference type="Gene3D" id="1.20.5.620">
    <property type="entry name" value="F1F0 ATP synthase subunit B, membrane domain"/>
    <property type="match status" value="1"/>
</dbReference>
<evidence type="ECO:0000256" key="8">
    <source>
        <dbReference type="ARBA" id="ARBA00022781"/>
    </source>
</evidence>
<evidence type="ECO:0000256" key="13">
    <source>
        <dbReference type="ARBA" id="ARBA00025198"/>
    </source>
</evidence>
<evidence type="ECO:0008006" key="17">
    <source>
        <dbReference type="Google" id="ProtNLM"/>
    </source>
</evidence>
<dbReference type="EMBL" id="UINC01001594">
    <property type="protein sequence ID" value="SUZ84515.1"/>
    <property type="molecule type" value="Genomic_DNA"/>
</dbReference>
<keyword evidence="14" id="KW-0175">Coiled coil</keyword>
<comment type="function">
    <text evidence="13">F(1)F(0) ATP synthase produces ATP from ADP in the presence of a proton or sodium gradient. F-type ATPases consist of two structural domains, F(1) containing the extramembraneous catalytic core and F(0) containing the membrane proton channel, linked together by a central stalk and a peripheral stalk. During catalysis, ATP synthesis in the catalytic domain of F(1) is coupled via a rotary mechanism of the central stalk subunits to proton translocation.</text>
</comment>
<dbReference type="HAMAP" id="MF_01398">
    <property type="entry name" value="ATP_synth_b_bprime"/>
    <property type="match status" value="1"/>
</dbReference>
<feature type="transmembrane region" description="Helical" evidence="15">
    <location>
        <begin position="12"/>
        <end position="32"/>
    </location>
</feature>
<dbReference type="InterPro" id="IPR005864">
    <property type="entry name" value="ATP_synth_F0_bsu_bac"/>
</dbReference>
<proteinExistence type="inferred from homology"/>
<evidence type="ECO:0000256" key="11">
    <source>
        <dbReference type="ARBA" id="ARBA00023136"/>
    </source>
</evidence>
<accession>A0A381QYK5</accession>
<dbReference type="InterPro" id="IPR002146">
    <property type="entry name" value="ATP_synth_b/b'su_bac/chlpt"/>
</dbReference>
<dbReference type="SUPFAM" id="SSF81573">
    <property type="entry name" value="F1F0 ATP synthase subunit B, membrane domain"/>
    <property type="match status" value="1"/>
</dbReference>
<evidence type="ECO:0000256" key="6">
    <source>
        <dbReference type="ARBA" id="ARBA00022547"/>
    </source>
</evidence>
<evidence type="ECO:0000256" key="9">
    <source>
        <dbReference type="ARBA" id="ARBA00022989"/>
    </source>
</evidence>
<evidence type="ECO:0000256" key="15">
    <source>
        <dbReference type="SAM" id="Phobius"/>
    </source>
</evidence>
<keyword evidence="6" id="KW-0138">CF(0)</keyword>
<dbReference type="GO" id="GO:0045259">
    <property type="term" value="C:proton-transporting ATP synthase complex"/>
    <property type="evidence" value="ECO:0007669"/>
    <property type="project" value="UniProtKB-KW"/>
</dbReference>
<name>A0A381QYK5_9ZZZZ</name>
<dbReference type="GO" id="GO:0015986">
    <property type="term" value="P:proton motive force-driven ATP synthesis"/>
    <property type="evidence" value="ECO:0007669"/>
    <property type="project" value="InterPro"/>
</dbReference>
<evidence type="ECO:0000313" key="16">
    <source>
        <dbReference type="EMBL" id="SUZ84515.1"/>
    </source>
</evidence>
<evidence type="ECO:0000256" key="12">
    <source>
        <dbReference type="ARBA" id="ARBA00023310"/>
    </source>
</evidence>
<dbReference type="PANTHER" id="PTHR33445">
    <property type="entry name" value="ATP SYNTHASE SUBUNIT B', CHLOROPLASTIC"/>
    <property type="match status" value="1"/>
</dbReference>
<comment type="similarity">
    <text evidence="3">Belongs to the ATPase B chain family.</text>
</comment>
<evidence type="ECO:0000256" key="1">
    <source>
        <dbReference type="ARBA" id="ARBA00004167"/>
    </source>
</evidence>
<feature type="coiled-coil region" evidence="14">
    <location>
        <begin position="37"/>
        <end position="130"/>
    </location>
</feature>